<dbReference type="InterPro" id="IPR012337">
    <property type="entry name" value="RNaseH-like_sf"/>
</dbReference>
<sequence length="124" mass="14129">MTKYRWQFRNYGWVKVNVDGSVSTFKPRATIGKMVRGLNGSWMRGSKMVVKLANFFKIEARALLEGLKFAWAKGYHRVEIDSDNSVLAQGEMEHLITHEKPSESVRGLLDDDTHCATHPLFDGD</sequence>
<dbReference type="AlphaFoldDB" id="A0A7J9L740"/>
<protein>
    <recommendedName>
        <fullName evidence="1">RNase H type-1 domain-containing protein</fullName>
    </recommendedName>
</protein>
<dbReference type="OrthoDB" id="988682at2759"/>
<dbReference type="GO" id="GO:0003676">
    <property type="term" value="F:nucleic acid binding"/>
    <property type="evidence" value="ECO:0007669"/>
    <property type="project" value="InterPro"/>
</dbReference>
<dbReference type="CDD" id="cd06222">
    <property type="entry name" value="RNase_H_like"/>
    <property type="match status" value="1"/>
</dbReference>
<gene>
    <name evidence="2" type="ORF">Goshw_002830</name>
</gene>
<dbReference type="PANTHER" id="PTHR47723:SF24">
    <property type="entry name" value="RNASE H TYPE-1 DOMAIN-CONTAINING PROTEIN"/>
    <property type="match status" value="1"/>
</dbReference>
<dbReference type="SUPFAM" id="SSF53098">
    <property type="entry name" value="Ribonuclease H-like"/>
    <property type="match status" value="1"/>
</dbReference>
<dbReference type="InterPro" id="IPR002156">
    <property type="entry name" value="RNaseH_domain"/>
</dbReference>
<evidence type="ECO:0000259" key="1">
    <source>
        <dbReference type="Pfam" id="PF13456"/>
    </source>
</evidence>
<name>A0A7J9L740_GOSSC</name>
<reference evidence="2 3" key="1">
    <citation type="journal article" date="2019" name="Genome Biol. Evol.">
        <title>Insights into the evolution of the New World diploid cottons (Gossypium, subgenus Houzingenia) based on genome sequencing.</title>
        <authorList>
            <person name="Grover C.E."/>
            <person name="Arick M.A. 2nd"/>
            <person name="Thrash A."/>
            <person name="Conover J.L."/>
            <person name="Sanders W.S."/>
            <person name="Peterson D.G."/>
            <person name="Frelichowski J.E."/>
            <person name="Scheffler J.A."/>
            <person name="Scheffler B.E."/>
            <person name="Wendel J.F."/>
        </authorList>
    </citation>
    <scope>NUCLEOTIDE SEQUENCE [LARGE SCALE GENOMIC DNA]</scope>
    <source>
        <strain evidence="2">1</strain>
        <tissue evidence="2">Leaf</tissue>
    </source>
</reference>
<dbReference type="InterPro" id="IPR044730">
    <property type="entry name" value="RNase_H-like_dom_plant"/>
</dbReference>
<evidence type="ECO:0000313" key="3">
    <source>
        <dbReference type="Proteomes" id="UP000593576"/>
    </source>
</evidence>
<evidence type="ECO:0000313" key="2">
    <source>
        <dbReference type="EMBL" id="MBA0854632.1"/>
    </source>
</evidence>
<feature type="domain" description="RNase H type-1" evidence="1">
    <location>
        <begin position="17"/>
        <end position="89"/>
    </location>
</feature>
<keyword evidence="3" id="KW-1185">Reference proteome</keyword>
<accession>A0A7J9L740</accession>
<dbReference type="InterPro" id="IPR036397">
    <property type="entry name" value="RNaseH_sf"/>
</dbReference>
<proteinExistence type="predicted"/>
<dbReference type="PANTHER" id="PTHR47723">
    <property type="entry name" value="OS05G0353850 PROTEIN"/>
    <property type="match status" value="1"/>
</dbReference>
<dbReference type="GO" id="GO:0004523">
    <property type="term" value="F:RNA-DNA hybrid ribonuclease activity"/>
    <property type="evidence" value="ECO:0007669"/>
    <property type="project" value="InterPro"/>
</dbReference>
<organism evidence="2 3">
    <name type="scientific">Gossypium schwendimanii</name>
    <name type="common">Cotton</name>
    <dbReference type="NCBI Taxonomy" id="34291"/>
    <lineage>
        <taxon>Eukaryota</taxon>
        <taxon>Viridiplantae</taxon>
        <taxon>Streptophyta</taxon>
        <taxon>Embryophyta</taxon>
        <taxon>Tracheophyta</taxon>
        <taxon>Spermatophyta</taxon>
        <taxon>Magnoliopsida</taxon>
        <taxon>eudicotyledons</taxon>
        <taxon>Gunneridae</taxon>
        <taxon>Pentapetalae</taxon>
        <taxon>rosids</taxon>
        <taxon>malvids</taxon>
        <taxon>Malvales</taxon>
        <taxon>Malvaceae</taxon>
        <taxon>Malvoideae</taxon>
        <taxon>Gossypium</taxon>
    </lineage>
</organism>
<dbReference type="Pfam" id="PF13456">
    <property type="entry name" value="RVT_3"/>
    <property type="match status" value="1"/>
</dbReference>
<dbReference type="Gene3D" id="3.30.420.10">
    <property type="entry name" value="Ribonuclease H-like superfamily/Ribonuclease H"/>
    <property type="match status" value="1"/>
</dbReference>
<dbReference type="InterPro" id="IPR053151">
    <property type="entry name" value="RNase_H-like"/>
</dbReference>
<dbReference type="Proteomes" id="UP000593576">
    <property type="component" value="Unassembled WGS sequence"/>
</dbReference>
<dbReference type="EMBL" id="JABFAF010000005">
    <property type="protein sequence ID" value="MBA0854632.1"/>
    <property type="molecule type" value="Genomic_DNA"/>
</dbReference>
<comment type="caution">
    <text evidence="2">The sequence shown here is derived from an EMBL/GenBank/DDBJ whole genome shotgun (WGS) entry which is preliminary data.</text>
</comment>